<comment type="caution">
    <text evidence="9">The sequence shown here is derived from an EMBL/GenBank/DDBJ whole genome shotgun (WGS) entry which is preliminary data.</text>
</comment>
<feature type="transmembrane region" description="Helical" evidence="7">
    <location>
        <begin position="29"/>
        <end position="49"/>
    </location>
</feature>
<feature type="compositionally biased region" description="Basic and acidic residues" evidence="6">
    <location>
        <begin position="307"/>
        <end position="322"/>
    </location>
</feature>
<dbReference type="PANTHER" id="PTHR33048:SF129">
    <property type="entry name" value="INTEGRAL MEMBRANE PROTEIN-RELATED"/>
    <property type="match status" value="1"/>
</dbReference>
<proteinExistence type="inferred from homology"/>
<dbReference type="PANTHER" id="PTHR33048">
    <property type="entry name" value="PTH11-LIKE INTEGRAL MEMBRANE PROTEIN (AFU_ORTHOLOGUE AFUA_5G11245)"/>
    <property type="match status" value="1"/>
</dbReference>
<dbReference type="Pfam" id="PF20684">
    <property type="entry name" value="Fung_rhodopsin"/>
    <property type="match status" value="1"/>
</dbReference>
<dbReference type="InterPro" id="IPR049326">
    <property type="entry name" value="Rhodopsin_dom_fungi"/>
</dbReference>
<dbReference type="Proteomes" id="UP000050424">
    <property type="component" value="Unassembled WGS sequence"/>
</dbReference>
<comment type="similarity">
    <text evidence="5">Belongs to the SAT4 family.</text>
</comment>
<keyword evidence="3 7" id="KW-1133">Transmembrane helix</keyword>
<feature type="transmembrane region" description="Helical" evidence="7">
    <location>
        <begin position="226"/>
        <end position="248"/>
    </location>
</feature>
<organism evidence="9 10">
    <name type="scientific">Neonectria ditissima</name>
    <dbReference type="NCBI Taxonomy" id="78410"/>
    <lineage>
        <taxon>Eukaryota</taxon>
        <taxon>Fungi</taxon>
        <taxon>Dikarya</taxon>
        <taxon>Ascomycota</taxon>
        <taxon>Pezizomycotina</taxon>
        <taxon>Sordariomycetes</taxon>
        <taxon>Hypocreomycetidae</taxon>
        <taxon>Hypocreales</taxon>
        <taxon>Nectriaceae</taxon>
        <taxon>Neonectria</taxon>
    </lineage>
</organism>
<feature type="transmembrane region" description="Helical" evidence="7">
    <location>
        <begin position="91"/>
        <end position="108"/>
    </location>
</feature>
<feature type="transmembrane region" description="Helical" evidence="7">
    <location>
        <begin position="120"/>
        <end position="142"/>
    </location>
</feature>
<feature type="transmembrane region" description="Helical" evidence="7">
    <location>
        <begin position="154"/>
        <end position="175"/>
    </location>
</feature>
<evidence type="ECO:0000256" key="6">
    <source>
        <dbReference type="SAM" id="MobiDB-lite"/>
    </source>
</evidence>
<feature type="transmembrane region" description="Helical" evidence="7">
    <location>
        <begin position="56"/>
        <end position="79"/>
    </location>
</feature>
<accession>A0A0P7BLL3</accession>
<evidence type="ECO:0000256" key="7">
    <source>
        <dbReference type="SAM" id="Phobius"/>
    </source>
</evidence>
<dbReference type="InterPro" id="IPR052337">
    <property type="entry name" value="SAT4-like"/>
</dbReference>
<comment type="subcellular location">
    <subcellularLocation>
        <location evidence="1">Membrane</location>
        <topology evidence="1">Multi-pass membrane protein</topology>
    </subcellularLocation>
</comment>
<feature type="transmembrane region" description="Helical" evidence="7">
    <location>
        <begin position="187"/>
        <end position="214"/>
    </location>
</feature>
<protein>
    <recommendedName>
        <fullName evidence="8">Rhodopsin domain-containing protein</fullName>
    </recommendedName>
</protein>
<sequence>MSQDVGAMAPPNGETPDFDGSTSLQRSVVIVYGCTFAIATVALVLRIYCAVAIVPLIVLAWGGSLGFFIGIILAIPSGFGKHMWDVRATDISGYLNVILLSRLFVLLGHTLTTAFALEQLLLVLGLTYLWPPTLAKLAILVLYHRLIPNMSFRIALYAVAAGLVIYTLVFTILLAGPCHPQKAGTAVCIVNLTVAQAILNIVSDVIVIILPIPLIHRLNMPLKQRITVGILLALGSAVIIVSCVRFGYVHKMQDNPDITWTQASASLWSCIEMNVGILCNCLAHLKPFVRKHIPWLAAFVSGGTGPRKSEPDEADNNHSYKRWRGDKVNHGYQLHSVGRSQQPQAGSSSGAGIVVVDEYQVQYSASRNTSKASSIENILAHKA</sequence>
<evidence type="ECO:0000256" key="1">
    <source>
        <dbReference type="ARBA" id="ARBA00004141"/>
    </source>
</evidence>
<keyword evidence="2 7" id="KW-0812">Transmembrane</keyword>
<evidence type="ECO:0000256" key="5">
    <source>
        <dbReference type="ARBA" id="ARBA00038359"/>
    </source>
</evidence>
<evidence type="ECO:0000256" key="2">
    <source>
        <dbReference type="ARBA" id="ARBA00022692"/>
    </source>
</evidence>
<evidence type="ECO:0000313" key="10">
    <source>
        <dbReference type="Proteomes" id="UP000050424"/>
    </source>
</evidence>
<dbReference type="AlphaFoldDB" id="A0A0P7BLL3"/>
<evidence type="ECO:0000313" key="9">
    <source>
        <dbReference type="EMBL" id="KPM41342.1"/>
    </source>
</evidence>
<evidence type="ECO:0000259" key="8">
    <source>
        <dbReference type="Pfam" id="PF20684"/>
    </source>
</evidence>
<name>A0A0P7BLL3_9HYPO</name>
<dbReference type="OrthoDB" id="5401779at2759"/>
<dbReference type="STRING" id="78410.A0A0P7BLL3"/>
<keyword evidence="4 7" id="KW-0472">Membrane</keyword>
<feature type="domain" description="Rhodopsin" evidence="8">
    <location>
        <begin position="56"/>
        <end position="290"/>
    </location>
</feature>
<feature type="region of interest" description="Disordered" evidence="6">
    <location>
        <begin position="1"/>
        <end position="21"/>
    </location>
</feature>
<dbReference type="EMBL" id="LKCW01000066">
    <property type="protein sequence ID" value="KPM41342.1"/>
    <property type="molecule type" value="Genomic_DNA"/>
</dbReference>
<keyword evidence="10" id="KW-1185">Reference proteome</keyword>
<dbReference type="GO" id="GO:0016020">
    <property type="term" value="C:membrane"/>
    <property type="evidence" value="ECO:0007669"/>
    <property type="project" value="UniProtKB-SubCell"/>
</dbReference>
<gene>
    <name evidence="9" type="ORF">AK830_g5207</name>
</gene>
<evidence type="ECO:0000256" key="3">
    <source>
        <dbReference type="ARBA" id="ARBA00022989"/>
    </source>
</evidence>
<evidence type="ECO:0000256" key="4">
    <source>
        <dbReference type="ARBA" id="ARBA00023136"/>
    </source>
</evidence>
<feature type="region of interest" description="Disordered" evidence="6">
    <location>
        <begin position="303"/>
        <end position="322"/>
    </location>
</feature>
<reference evidence="9 10" key="1">
    <citation type="submission" date="2015-09" db="EMBL/GenBank/DDBJ databases">
        <title>Draft genome of a European isolate of the apple canker pathogen Neonectria ditissima.</title>
        <authorList>
            <person name="Gomez-Cortecero A."/>
            <person name="Harrison R.J."/>
            <person name="Armitage A.D."/>
        </authorList>
    </citation>
    <scope>NUCLEOTIDE SEQUENCE [LARGE SCALE GENOMIC DNA]</scope>
    <source>
        <strain evidence="9 10">R09/05</strain>
    </source>
</reference>